<dbReference type="SUPFAM" id="SSF54427">
    <property type="entry name" value="NTF2-like"/>
    <property type="match status" value="1"/>
</dbReference>
<sequence>MNTVEQIFELWHSYAQERNTEGLLSLYAEDAVFESPLVPAILDDARSGVLHGKKRLSGS</sequence>
<dbReference type="Proteomes" id="UP000250241">
    <property type="component" value="Chromosome"/>
</dbReference>
<organism evidence="1 2">
    <name type="scientific">Rothia aeria</name>
    <dbReference type="NCBI Taxonomy" id="172042"/>
    <lineage>
        <taxon>Bacteria</taxon>
        <taxon>Bacillati</taxon>
        <taxon>Actinomycetota</taxon>
        <taxon>Actinomycetes</taxon>
        <taxon>Micrococcales</taxon>
        <taxon>Micrococcaceae</taxon>
        <taxon>Rothia</taxon>
    </lineage>
</organism>
<proteinExistence type="predicted"/>
<dbReference type="InterPro" id="IPR032710">
    <property type="entry name" value="NTF2-like_dom_sf"/>
</dbReference>
<gene>
    <name evidence="1" type="ORF">RA11412_1660</name>
</gene>
<evidence type="ECO:0008006" key="3">
    <source>
        <dbReference type="Google" id="ProtNLM"/>
    </source>
</evidence>
<evidence type="ECO:0000313" key="2">
    <source>
        <dbReference type="Proteomes" id="UP000250241"/>
    </source>
</evidence>
<protein>
    <recommendedName>
        <fullName evidence="3">SnoaL-like domain-containing protein</fullName>
    </recommendedName>
</protein>
<name>A0A2Z5R3T5_9MICC</name>
<dbReference type="EMBL" id="AP017895">
    <property type="protein sequence ID" value="BAV87959.1"/>
    <property type="molecule type" value="Genomic_DNA"/>
</dbReference>
<keyword evidence="2" id="KW-1185">Reference proteome</keyword>
<dbReference type="KEGG" id="raj:RA11412_1660"/>
<reference evidence="1 2" key="1">
    <citation type="submission" date="2016-10" db="EMBL/GenBank/DDBJ databases">
        <title>Genome sequence of Rothia aeria strain JCM11412.</title>
        <authorList>
            <person name="Nambu T."/>
        </authorList>
    </citation>
    <scope>NUCLEOTIDE SEQUENCE [LARGE SCALE GENOMIC DNA]</scope>
    <source>
        <strain evidence="1 2">JCM 11412</strain>
    </source>
</reference>
<dbReference type="AlphaFoldDB" id="A0A2Z5R3T5"/>
<dbReference type="Gene3D" id="3.10.450.50">
    <property type="match status" value="1"/>
</dbReference>
<accession>A0A2Z5R3T5</accession>
<evidence type="ECO:0000313" key="1">
    <source>
        <dbReference type="EMBL" id="BAV87959.1"/>
    </source>
</evidence>